<sequence>MMASSATSAWEVLKQSSSNESTLGSADIITLDSLLKQEITFERGNDEIYRLIPEVAKNVVLLKPKADVIEEQLLSEAEGEDIPSTSSISSSDSLKSCSTQSSSSMLPKSDGLRMIQMAYSSPLSPTVSPSTSSSSKSDIIVSKRIKIKLHSSQSDVIRSHRDAASRSSSSSTVSSPTPSLTSASTSRNSPSTIRSGSSETTQSIQIFGPQIPRQLQSCSPSDLSKAQTSPTIHTYNAASCNSISMNGVAKSRTESLSLPSTSRVRLNGSMNGSLKIGLPQKSLLNGVVRITRKRLLSDRGEIEAKFPMIDRRNFVMNWQGCHLLVGN</sequence>
<comment type="caution">
    <text evidence="2">The sequence shown here is derived from an EMBL/GenBank/DDBJ whole genome shotgun (WGS) entry which is preliminary data.</text>
</comment>
<evidence type="ECO:0000256" key="1">
    <source>
        <dbReference type="SAM" id="MobiDB-lite"/>
    </source>
</evidence>
<evidence type="ECO:0000313" key="2">
    <source>
        <dbReference type="EMBL" id="MFH4982553.1"/>
    </source>
</evidence>
<dbReference type="EMBL" id="JBGFUD010009569">
    <property type="protein sequence ID" value="MFH4982553.1"/>
    <property type="molecule type" value="Genomic_DNA"/>
</dbReference>
<gene>
    <name evidence="2" type="ORF">AB6A40_009262</name>
</gene>
<organism evidence="2 3">
    <name type="scientific">Gnathostoma spinigerum</name>
    <dbReference type="NCBI Taxonomy" id="75299"/>
    <lineage>
        <taxon>Eukaryota</taxon>
        <taxon>Metazoa</taxon>
        <taxon>Ecdysozoa</taxon>
        <taxon>Nematoda</taxon>
        <taxon>Chromadorea</taxon>
        <taxon>Rhabditida</taxon>
        <taxon>Spirurina</taxon>
        <taxon>Gnathostomatomorpha</taxon>
        <taxon>Gnathostomatoidea</taxon>
        <taxon>Gnathostomatidae</taxon>
        <taxon>Gnathostoma</taxon>
    </lineage>
</organism>
<name>A0ABD6ERH1_9BILA</name>
<proteinExistence type="predicted"/>
<accession>A0ABD6ERH1</accession>
<feature type="region of interest" description="Disordered" evidence="1">
    <location>
        <begin position="151"/>
        <end position="201"/>
    </location>
</feature>
<dbReference type="AlphaFoldDB" id="A0ABD6ERH1"/>
<evidence type="ECO:0000313" key="3">
    <source>
        <dbReference type="Proteomes" id="UP001608902"/>
    </source>
</evidence>
<feature type="region of interest" description="Disordered" evidence="1">
    <location>
        <begin position="76"/>
        <end position="108"/>
    </location>
</feature>
<protein>
    <submittedName>
        <fullName evidence="2">Uncharacterized protein</fullName>
    </submittedName>
</protein>
<reference evidence="2 3" key="1">
    <citation type="submission" date="2024-08" db="EMBL/GenBank/DDBJ databases">
        <title>Gnathostoma spinigerum genome.</title>
        <authorList>
            <person name="Gonzalez-Bertolin B."/>
            <person name="Monzon S."/>
            <person name="Zaballos A."/>
            <person name="Jimenez P."/>
            <person name="Dekumyoy P."/>
            <person name="Varona S."/>
            <person name="Cuesta I."/>
            <person name="Sumanam S."/>
            <person name="Adisakwattana P."/>
            <person name="Gasser R.B."/>
            <person name="Hernandez-Gonzalez A."/>
            <person name="Young N.D."/>
            <person name="Perteguer M.J."/>
        </authorList>
    </citation>
    <scope>NUCLEOTIDE SEQUENCE [LARGE SCALE GENOMIC DNA]</scope>
    <source>
        <strain evidence="2">AL3</strain>
        <tissue evidence="2">Liver</tissue>
    </source>
</reference>
<dbReference type="Proteomes" id="UP001608902">
    <property type="component" value="Unassembled WGS sequence"/>
</dbReference>
<keyword evidence="3" id="KW-1185">Reference proteome</keyword>
<feature type="compositionally biased region" description="Polar residues" evidence="1">
    <location>
        <begin position="188"/>
        <end position="201"/>
    </location>
</feature>
<feature type="compositionally biased region" description="Low complexity" evidence="1">
    <location>
        <begin position="84"/>
        <end position="104"/>
    </location>
</feature>
<feature type="compositionally biased region" description="Low complexity" evidence="1">
    <location>
        <begin position="165"/>
        <end position="187"/>
    </location>
</feature>